<evidence type="ECO:0000256" key="1">
    <source>
        <dbReference type="SAM" id="MobiDB-lite"/>
    </source>
</evidence>
<feature type="region of interest" description="Disordered" evidence="1">
    <location>
        <begin position="640"/>
        <end position="662"/>
    </location>
</feature>
<dbReference type="AlphaFoldDB" id="A0A7C9APR5"/>
<name>A0A7C9APR5_OPUST</name>
<reference evidence="3" key="1">
    <citation type="journal article" date="2013" name="J. Plant Res.">
        <title>Effect of fungi and light on seed germination of three Opuntia species from semiarid lands of central Mexico.</title>
        <authorList>
            <person name="Delgado-Sanchez P."/>
            <person name="Jimenez-Bremont J.F."/>
            <person name="Guerrero-Gonzalez Mde L."/>
            <person name="Flores J."/>
        </authorList>
    </citation>
    <scope>NUCLEOTIDE SEQUENCE</scope>
    <source>
        <tissue evidence="3">Cladode</tissue>
    </source>
</reference>
<dbReference type="InterPro" id="IPR044824">
    <property type="entry name" value="MAIN-like"/>
</dbReference>
<feature type="compositionally biased region" description="Basic and acidic residues" evidence="1">
    <location>
        <begin position="500"/>
        <end position="512"/>
    </location>
</feature>
<reference evidence="3" key="2">
    <citation type="submission" date="2020-07" db="EMBL/GenBank/DDBJ databases">
        <authorList>
            <person name="Vera ALvarez R."/>
            <person name="Arias-Moreno D.M."/>
            <person name="Jimenez-Jacinto V."/>
            <person name="Jimenez-Bremont J.F."/>
            <person name="Swaminathan K."/>
            <person name="Moose S.P."/>
            <person name="Guerrero-Gonzalez M.L."/>
            <person name="Marino-Ramirez L."/>
            <person name="Landsman D."/>
            <person name="Rodriguez-Kessler M."/>
            <person name="Delgado-Sanchez P."/>
        </authorList>
    </citation>
    <scope>NUCLEOTIDE SEQUENCE</scope>
    <source>
        <tissue evidence="3">Cladode</tissue>
    </source>
</reference>
<sequence length="697" mass="79274">MRYLRPYDQTNSIAETPLLSDDFSLKNPLRWPVKVNFPGWRKPQSNWSNWVEKLSLKYARFWEQTGICDAILSSLFEIKPNPEIVLGLCEFWCPKTNTFIFPWGEATITLEDVMILAGLPVLGEPVNLPLLEVSMKIMEGKLNRVRSDVSKCGNARRASYSAWVNFFNEGGEGVESFENVGFLAYWLSRFVFPDLSTRTLGRHVFPMAVRLSVGVKVALAPAVLACLYQNLTFLAQNAADCSSLKREVSVPGPFWIVQIWALERFPLLGSKLAKPLSLGQPRAARWDKLVLKESLVDVRSILRSGDGFQWRPYTRDLRNWCHRSFYPVKELMVPDCAALDDEELKSFCLCLHPHQLVGIDCAEMYRPQRVAMQFGYDQDLPGECAVLSALESQKGSMFVPSRFSQQRMSRRYKNWWKESISDHRDMASEGLQQEGTDYLKPMLRNDVVMSDMNCECEFMPRGLEKEGSSHNQSKLKHDNVKSSLNYEGECPPKGLEQEGDDHKRRTRSNDPVKSDLNCEEECFLKGLQQVATDHGKPTLNDDMKHSGITPEVECLSEGLEQEDIDSKNSTLTDNFVKRDFDCEGEHVPNAGETSTPTSEILNVSTDGNDTGRKFCAVKEDWGSKTILFVDIDEEEATNLGEKYGDQSNNSTKQMKRRGGRSADNSWYISDHCKKVSKKPRKIGISLQNPIDVENYYF</sequence>
<dbReference type="InterPro" id="IPR019557">
    <property type="entry name" value="AminoTfrase-like_pln_mobile"/>
</dbReference>
<proteinExistence type="predicted"/>
<accession>A0A7C9APR5</accession>
<evidence type="ECO:0000313" key="3">
    <source>
        <dbReference type="EMBL" id="MBA4670915.1"/>
    </source>
</evidence>
<dbReference type="EMBL" id="GISG01249043">
    <property type="protein sequence ID" value="MBA4670915.1"/>
    <property type="molecule type" value="Transcribed_RNA"/>
</dbReference>
<feature type="region of interest" description="Disordered" evidence="1">
    <location>
        <begin position="464"/>
        <end position="512"/>
    </location>
</feature>
<organism evidence="3">
    <name type="scientific">Opuntia streptacantha</name>
    <name type="common">Prickly pear cactus</name>
    <name type="synonym">Opuntia cardona</name>
    <dbReference type="NCBI Taxonomy" id="393608"/>
    <lineage>
        <taxon>Eukaryota</taxon>
        <taxon>Viridiplantae</taxon>
        <taxon>Streptophyta</taxon>
        <taxon>Embryophyta</taxon>
        <taxon>Tracheophyta</taxon>
        <taxon>Spermatophyta</taxon>
        <taxon>Magnoliopsida</taxon>
        <taxon>eudicotyledons</taxon>
        <taxon>Gunneridae</taxon>
        <taxon>Pentapetalae</taxon>
        <taxon>Caryophyllales</taxon>
        <taxon>Cactineae</taxon>
        <taxon>Cactaceae</taxon>
        <taxon>Opuntioideae</taxon>
        <taxon>Opuntia</taxon>
    </lineage>
</organism>
<dbReference type="PANTHER" id="PTHR46033">
    <property type="entry name" value="PROTEIN MAIN-LIKE 2"/>
    <property type="match status" value="1"/>
</dbReference>
<protein>
    <recommendedName>
        <fullName evidence="2">Aminotransferase-like plant mobile domain-containing protein</fullName>
    </recommendedName>
</protein>
<dbReference type="GO" id="GO:0010073">
    <property type="term" value="P:meristem maintenance"/>
    <property type="evidence" value="ECO:0007669"/>
    <property type="project" value="InterPro"/>
</dbReference>
<dbReference type="PANTHER" id="PTHR46033:SF83">
    <property type="entry name" value="PROTEIN MAINTENANCE OF MERISTEMS-LIKE"/>
    <property type="match status" value="1"/>
</dbReference>
<feature type="domain" description="Aminotransferase-like plant mobile" evidence="2">
    <location>
        <begin position="66"/>
        <end position="419"/>
    </location>
</feature>
<evidence type="ECO:0000259" key="2">
    <source>
        <dbReference type="Pfam" id="PF10536"/>
    </source>
</evidence>
<dbReference type="Pfam" id="PF10536">
    <property type="entry name" value="PMD"/>
    <property type="match status" value="1"/>
</dbReference>